<gene>
    <name evidence="2" type="ORF">ElyMa_000188200</name>
</gene>
<name>A0AAV4EWM0_9GAST</name>
<keyword evidence="3" id="KW-1185">Reference proteome</keyword>
<feature type="compositionally biased region" description="Basic and acidic residues" evidence="1">
    <location>
        <begin position="1"/>
        <end position="10"/>
    </location>
</feature>
<comment type="caution">
    <text evidence="2">The sequence shown here is derived from an EMBL/GenBank/DDBJ whole genome shotgun (WGS) entry which is preliminary data.</text>
</comment>
<evidence type="ECO:0000313" key="2">
    <source>
        <dbReference type="EMBL" id="GFR64833.1"/>
    </source>
</evidence>
<evidence type="ECO:0000313" key="3">
    <source>
        <dbReference type="Proteomes" id="UP000762676"/>
    </source>
</evidence>
<feature type="region of interest" description="Disordered" evidence="1">
    <location>
        <begin position="1"/>
        <end position="51"/>
    </location>
</feature>
<organism evidence="2 3">
    <name type="scientific">Elysia marginata</name>
    <dbReference type="NCBI Taxonomy" id="1093978"/>
    <lineage>
        <taxon>Eukaryota</taxon>
        <taxon>Metazoa</taxon>
        <taxon>Spiralia</taxon>
        <taxon>Lophotrochozoa</taxon>
        <taxon>Mollusca</taxon>
        <taxon>Gastropoda</taxon>
        <taxon>Heterobranchia</taxon>
        <taxon>Euthyneura</taxon>
        <taxon>Panpulmonata</taxon>
        <taxon>Sacoglossa</taxon>
        <taxon>Placobranchoidea</taxon>
        <taxon>Plakobranchidae</taxon>
        <taxon>Elysia</taxon>
    </lineage>
</organism>
<evidence type="ECO:0000256" key="1">
    <source>
        <dbReference type="SAM" id="MobiDB-lite"/>
    </source>
</evidence>
<dbReference type="EMBL" id="BMAT01000359">
    <property type="protein sequence ID" value="GFR64833.1"/>
    <property type="molecule type" value="Genomic_DNA"/>
</dbReference>
<protein>
    <submittedName>
        <fullName evidence="2">Uncharacterized protein</fullName>
    </submittedName>
</protein>
<proteinExistence type="predicted"/>
<sequence length="115" mass="13029">MYEEGKDFKRQKATRIPNNVSPTVGPSGTKKQTTAKGDLWEDGGEGPERKRSLLKNDGELFYCLKRQTAQKGLSEPTLPPLIYIRPNLIISILGPPQTTLGRTYLKDFKWTYLCK</sequence>
<dbReference type="AlphaFoldDB" id="A0AAV4EWM0"/>
<accession>A0AAV4EWM0</accession>
<feature type="compositionally biased region" description="Polar residues" evidence="1">
    <location>
        <begin position="16"/>
        <end position="35"/>
    </location>
</feature>
<dbReference type="Proteomes" id="UP000762676">
    <property type="component" value="Unassembled WGS sequence"/>
</dbReference>
<reference evidence="2 3" key="1">
    <citation type="journal article" date="2021" name="Elife">
        <title>Chloroplast acquisition without the gene transfer in kleptoplastic sea slugs, Plakobranchus ocellatus.</title>
        <authorList>
            <person name="Maeda T."/>
            <person name="Takahashi S."/>
            <person name="Yoshida T."/>
            <person name="Shimamura S."/>
            <person name="Takaki Y."/>
            <person name="Nagai Y."/>
            <person name="Toyoda A."/>
            <person name="Suzuki Y."/>
            <person name="Arimoto A."/>
            <person name="Ishii H."/>
            <person name="Satoh N."/>
            <person name="Nishiyama T."/>
            <person name="Hasebe M."/>
            <person name="Maruyama T."/>
            <person name="Minagawa J."/>
            <person name="Obokata J."/>
            <person name="Shigenobu S."/>
        </authorList>
    </citation>
    <scope>NUCLEOTIDE SEQUENCE [LARGE SCALE GENOMIC DNA]</scope>
</reference>